<dbReference type="AlphaFoldDB" id="A0A6P2CSN8"/>
<proteinExistence type="predicted"/>
<reference evidence="2 3" key="1">
    <citation type="submission" date="2019-05" db="EMBL/GenBank/DDBJ databases">
        <authorList>
            <consortium name="Science for Life Laboratories"/>
        </authorList>
    </citation>
    <scope>NUCLEOTIDE SEQUENCE [LARGE SCALE GENOMIC DNA]</scope>
    <source>
        <strain evidence="2">Soil9</strain>
    </source>
</reference>
<evidence type="ECO:0000313" key="2">
    <source>
        <dbReference type="EMBL" id="VTR91949.1"/>
    </source>
</evidence>
<dbReference type="EMBL" id="LR593886">
    <property type="protein sequence ID" value="VTR91949.1"/>
    <property type="molecule type" value="Genomic_DNA"/>
</dbReference>
<sequence length="559" mass="58993">MLNVHLRITDATTHRPVPVRVRITGPDGTPYAPLGRPAEFACGRNEDVGGHLKLGRERWFYIDGACEVPLPAGVPLRVQAAKGPEWTPLDAATTLGAGQISLRFAIERWVDTRAEGWVTFDARSHFLSPHAALLEAQAEDLMTANVLATPLPVLALDANTYTTTPNLLAFSGQAPALERNGHAVVVNTFNTHPVLGKVSLLNSHRPVFPLTFGGEDSDDWGICDWCDQCHRKRGLVVWVDAFEPAGGITGGEALVAAILGKIDAIEVCAKPRKSSLMPWVYRLWDAGVMVPLVGASGKDSNTVPLGAMRTYAGATRQNPSPTPPLNGEGLKTEGSRESVVFGSAPPSFLGKGVGGLGLAFNSSPTPPGLLSGPVSRASRGPEHGEELKPNDSSAPPSFTADPREAPLTGPERTEAKGVGGLGSSWLDAVRAGRTFVTTGPLLTLTVEGSHVSATSRSPLGAQRVEIVVNGEVVASGEHAEATVSEPGWVAARAAGGTGFAHTSPVVVGEPTRKPDAVAALKGLIEQTQEWIETQGRFVYPKRKQALLDRCIEASQKLGE</sequence>
<evidence type="ECO:0000313" key="3">
    <source>
        <dbReference type="Proteomes" id="UP000464178"/>
    </source>
</evidence>
<organism evidence="2 3">
    <name type="scientific">Gemmata massiliana</name>
    <dbReference type="NCBI Taxonomy" id="1210884"/>
    <lineage>
        <taxon>Bacteria</taxon>
        <taxon>Pseudomonadati</taxon>
        <taxon>Planctomycetota</taxon>
        <taxon>Planctomycetia</taxon>
        <taxon>Gemmatales</taxon>
        <taxon>Gemmataceae</taxon>
        <taxon>Gemmata</taxon>
    </lineage>
</organism>
<name>A0A6P2CSN8_9BACT</name>
<feature type="compositionally biased region" description="Basic and acidic residues" evidence="1">
    <location>
        <begin position="379"/>
        <end position="389"/>
    </location>
</feature>
<protein>
    <submittedName>
        <fullName evidence="2">Hypothetical conserved protein</fullName>
    </submittedName>
</protein>
<dbReference type="Proteomes" id="UP000464178">
    <property type="component" value="Chromosome"/>
</dbReference>
<feature type="region of interest" description="Disordered" evidence="1">
    <location>
        <begin position="364"/>
        <end position="419"/>
    </location>
</feature>
<accession>A0A6P2CSN8</accession>
<feature type="region of interest" description="Disordered" evidence="1">
    <location>
        <begin position="312"/>
        <end position="337"/>
    </location>
</feature>
<evidence type="ECO:0000256" key="1">
    <source>
        <dbReference type="SAM" id="MobiDB-lite"/>
    </source>
</evidence>
<keyword evidence="3" id="KW-1185">Reference proteome</keyword>
<gene>
    <name evidence="2" type="ORF">SOIL9_57650</name>
</gene>
<dbReference type="RefSeq" id="WP_162666881.1">
    <property type="nucleotide sequence ID" value="NZ_LR593886.1"/>
</dbReference>
<dbReference type="KEGG" id="gms:SOIL9_57650"/>